<comment type="similarity">
    <text evidence="2 8">Belongs to the pantothenate synthetase family.</text>
</comment>
<organism evidence="9 10">
    <name type="scientific">Rapidithrix thailandica</name>
    <dbReference type="NCBI Taxonomy" id="413964"/>
    <lineage>
        <taxon>Bacteria</taxon>
        <taxon>Pseudomonadati</taxon>
        <taxon>Bacteroidota</taxon>
        <taxon>Cytophagia</taxon>
        <taxon>Cytophagales</taxon>
        <taxon>Flammeovirgaceae</taxon>
        <taxon>Rapidithrix</taxon>
    </lineage>
</organism>
<comment type="catalytic activity">
    <reaction evidence="7 8">
        <text>(R)-pantoate + beta-alanine + ATP = (R)-pantothenate + AMP + diphosphate + H(+)</text>
        <dbReference type="Rhea" id="RHEA:10912"/>
        <dbReference type="ChEBI" id="CHEBI:15378"/>
        <dbReference type="ChEBI" id="CHEBI:15980"/>
        <dbReference type="ChEBI" id="CHEBI:29032"/>
        <dbReference type="ChEBI" id="CHEBI:30616"/>
        <dbReference type="ChEBI" id="CHEBI:33019"/>
        <dbReference type="ChEBI" id="CHEBI:57966"/>
        <dbReference type="ChEBI" id="CHEBI:456215"/>
        <dbReference type="EC" id="6.3.2.1"/>
    </reaction>
</comment>
<proteinExistence type="inferred from homology"/>
<dbReference type="InterPro" id="IPR014729">
    <property type="entry name" value="Rossmann-like_a/b/a_fold"/>
</dbReference>
<dbReference type="RefSeq" id="WP_346823409.1">
    <property type="nucleotide sequence ID" value="NZ_JBDKWZ010000015.1"/>
</dbReference>
<comment type="subunit">
    <text evidence="8">Homodimer.</text>
</comment>
<keyword evidence="5 8" id="KW-0547">Nucleotide-binding</keyword>
<feature type="active site" description="Proton donor" evidence="8">
    <location>
        <position position="37"/>
    </location>
</feature>
<protein>
    <recommendedName>
        <fullName evidence="8">Pantothenate synthetase</fullName>
        <shortName evidence="8">PS</shortName>
        <ecNumber evidence="8">6.3.2.1</ecNumber>
    </recommendedName>
    <alternativeName>
        <fullName evidence="8">Pantoate--beta-alanine ligase</fullName>
    </alternativeName>
    <alternativeName>
        <fullName evidence="8">Pantoate-activating enzyme</fullName>
    </alternativeName>
</protein>
<evidence type="ECO:0000256" key="6">
    <source>
        <dbReference type="ARBA" id="ARBA00022840"/>
    </source>
</evidence>
<name>A0AAW9S9Q7_9BACT</name>
<dbReference type="PANTHER" id="PTHR21299:SF1">
    <property type="entry name" value="PANTOATE--BETA-ALANINE LIGASE"/>
    <property type="match status" value="1"/>
</dbReference>
<dbReference type="Pfam" id="PF02569">
    <property type="entry name" value="Pantoate_ligase"/>
    <property type="match status" value="1"/>
</dbReference>
<keyword evidence="10" id="KW-1185">Reference proteome</keyword>
<dbReference type="AlphaFoldDB" id="A0AAW9S9Q7"/>
<feature type="binding site" evidence="8">
    <location>
        <begin position="30"/>
        <end position="37"/>
    </location>
    <ligand>
        <name>ATP</name>
        <dbReference type="ChEBI" id="CHEBI:30616"/>
    </ligand>
</feature>
<evidence type="ECO:0000313" key="9">
    <source>
        <dbReference type="EMBL" id="MEN7550628.1"/>
    </source>
</evidence>
<evidence type="ECO:0000313" key="10">
    <source>
        <dbReference type="Proteomes" id="UP001403385"/>
    </source>
</evidence>
<dbReference type="NCBIfam" id="TIGR00018">
    <property type="entry name" value="panC"/>
    <property type="match status" value="1"/>
</dbReference>
<sequence>MECFENYSSLRQFIQLSKMAGKSIGFVPTMGFLHAGHLSLLREARLACDVVVCSIYVNPTQFNEVKDLQAYPRDVKRDLTLLEKEGCDAVYLPSNEDIYPGGIDQLTLGFTFGPLEKVMEGKHRPGHFNGVAQVIPRLFHQVQPDKAYFGQKDLQQCRIVECLVRDLGFDVQIEVCGIVREEDGLAMSSRNVRLDARQRKLAPVLYQTLQRAEKQLQQYQRLDEVINDCVAWIQQYPEFTLEYFEIVDKDSLQPLQGYQAESKLAVCLAAHLGTARLIDNLIVDIA</sequence>
<dbReference type="EC" id="6.3.2.1" evidence="8"/>
<dbReference type="GO" id="GO:0015940">
    <property type="term" value="P:pantothenate biosynthetic process"/>
    <property type="evidence" value="ECO:0007669"/>
    <property type="project" value="UniProtKB-UniRule"/>
</dbReference>
<accession>A0AAW9S9Q7</accession>
<evidence type="ECO:0000256" key="1">
    <source>
        <dbReference type="ARBA" id="ARBA00004990"/>
    </source>
</evidence>
<gene>
    <name evidence="8 9" type="primary">panC</name>
    <name evidence="9" type="ORF">AAG747_22100</name>
</gene>
<dbReference type="HAMAP" id="MF_00158">
    <property type="entry name" value="PanC"/>
    <property type="match status" value="1"/>
</dbReference>
<dbReference type="SUPFAM" id="SSF52374">
    <property type="entry name" value="Nucleotidylyl transferase"/>
    <property type="match status" value="1"/>
</dbReference>
<evidence type="ECO:0000256" key="2">
    <source>
        <dbReference type="ARBA" id="ARBA00009256"/>
    </source>
</evidence>
<dbReference type="Gene3D" id="3.30.1300.10">
    <property type="entry name" value="Pantoate-beta-alanine ligase, C-terminal domain"/>
    <property type="match status" value="1"/>
</dbReference>
<comment type="subcellular location">
    <subcellularLocation>
        <location evidence="8">Cytoplasm</location>
    </subcellularLocation>
</comment>
<dbReference type="Gene3D" id="3.40.50.620">
    <property type="entry name" value="HUPs"/>
    <property type="match status" value="1"/>
</dbReference>
<dbReference type="GO" id="GO:0004592">
    <property type="term" value="F:pantoate-beta-alanine ligase activity"/>
    <property type="evidence" value="ECO:0007669"/>
    <property type="project" value="UniProtKB-UniRule"/>
</dbReference>
<dbReference type="NCBIfam" id="TIGR00125">
    <property type="entry name" value="cyt_tran_rel"/>
    <property type="match status" value="1"/>
</dbReference>
<feature type="binding site" evidence="8">
    <location>
        <position position="61"/>
    </location>
    <ligand>
        <name>beta-alanine</name>
        <dbReference type="ChEBI" id="CHEBI:57966"/>
    </ligand>
</feature>
<comment type="pathway">
    <text evidence="1 8">Cofactor biosynthesis; (R)-pantothenate biosynthesis; (R)-pantothenate from (R)-pantoate and beta-alanine: step 1/1.</text>
</comment>
<dbReference type="GO" id="GO:0005524">
    <property type="term" value="F:ATP binding"/>
    <property type="evidence" value="ECO:0007669"/>
    <property type="project" value="UniProtKB-KW"/>
</dbReference>
<feature type="binding site" evidence="8">
    <location>
        <begin position="187"/>
        <end position="190"/>
    </location>
    <ligand>
        <name>ATP</name>
        <dbReference type="ChEBI" id="CHEBI:30616"/>
    </ligand>
</feature>
<evidence type="ECO:0000256" key="7">
    <source>
        <dbReference type="ARBA" id="ARBA00048258"/>
    </source>
</evidence>
<feature type="binding site" evidence="8">
    <location>
        <position position="156"/>
    </location>
    <ligand>
        <name>(R)-pantoate</name>
        <dbReference type="ChEBI" id="CHEBI:15980"/>
    </ligand>
</feature>
<evidence type="ECO:0000256" key="4">
    <source>
        <dbReference type="ARBA" id="ARBA00022655"/>
    </source>
</evidence>
<keyword evidence="8" id="KW-0963">Cytoplasm</keyword>
<dbReference type="InterPro" id="IPR003721">
    <property type="entry name" value="Pantoate_ligase"/>
</dbReference>
<comment type="caution">
    <text evidence="9">The sequence shown here is derived from an EMBL/GenBank/DDBJ whole genome shotgun (WGS) entry which is preliminary data.</text>
</comment>
<dbReference type="Proteomes" id="UP001403385">
    <property type="component" value="Unassembled WGS sequence"/>
</dbReference>
<dbReference type="EMBL" id="JBDKWZ010000015">
    <property type="protein sequence ID" value="MEN7550628.1"/>
    <property type="molecule type" value="Genomic_DNA"/>
</dbReference>
<keyword evidence="3 8" id="KW-0436">Ligase</keyword>
<reference evidence="9 10" key="1">
    <citation type="submission" date="2024-04" db="EMBL/GenBank/DDBJ databases">
        <title>Novel genus in family Flammeovirgaceae.</title>
        <authorList>
            <person name="Nguyen T.H."/>
            <person name="Vuong T.Q."/>
            <person name="Le H."/>
            <person name="Kim S.-G."/>
        </authorList>
    </citation>
    <scope>NUCLEOTIDE SEQUENCE [LARGE SCALE GENOMIC DNA]</scope>
    <source>
        <strain evidence="9 10">JCM 23209</strain>
    </source>
</reference>
<evidence type="ECO:0000256" key="3">
    <source>
        <dbReference type="ARBA" id="ARBA00022598"/>
    </source>
</evidence>
<comment type="miscellaneous">
    <text evidence="8">The reaction proceeds by a bi uni uni bi ping pong mechanism.</text>
</comment>
<dbReference type="PANTHER" id="PTHR21299">
    <property type="entry name" value="CYTIDYLATE KINASE/PANTOATE-BETA-ALANINE LIGASE"/>
    <property type="match status" value="1"/>
</dbReference>
<keyword evidence="4 8" id="KW-0566">Pantothenate biosynthesis</keyword>
<evidence type="ECO:0000256" key="8">
    <source>
        <dbReference type="HAMAP-Rule" id="MF_00158"/>
    </source>
</evidence>
<dbReference type="GO" id="GO:0005829">
    <property type="term" value="C:cytosol"/>
    <property type="evidence" value="ECO:0007669"/>
    <property type="project" value="TreeGrafter"/>
</dbReference>
<evidence type="ECO:0000256" key="5">
    <source>
        <dbReference type="ARBA" id="ARBA00022741"/>
    </source>
</evidence>
<comment type="function">
    <text evidence="8">Catalyzes the condensation of pantoate with beta-alanine in an ATP-dependent reaction via a pantoyl-adenylate intermediate.</text>
</comment>
<dbReference type="CDD" id="cd00560">
    <property type="entry name" value="PanC"/>
    <property type="match status" value="1"/>
</dbReference>
<feature type="binding site" evidence="8">
    <location>
        <begin position="150"/>
        <end position="153"/>
    </location>
    <ligand>
        <name>ATP</name>
        <dbReference type="ChEBI" id="CHEBI:30616"/>
    </ligand>
</feature>
<keyword evidence="6 8" id="KW-0067">ATP-binding</keyword>
<feature type="binding site" evidence="8">
    <location>
        <position position="179"/>
    </location>
    <ligand>
        <name>ATP</name>
        <dbReference type="ChEBI" id="CHEBI:30616"/>
    </ligand>
</feature>
<dbReference type="InterPro" id="IPR042176">
    <property type="entry name" value="Pantoate_ligase_C"/>
</dbReference>
<dbReference type="InterPro" id="IPR004821">
    <property type="entry name" value="Cyt_trans-like"/>
</dbReference>
<feature type="binding site" evidence="8">
    <location>
        <position position="61"/>
    </location>
    <ligand>
        <name>(R)-pantoate</name>
        <dbReference type="ChEBI" id="CHEBI:15980"/>
    </ligand>
</feature>